<accession>A0A6I9YST6</accession>
<evidence type="ECO:0000313" key="2">
    <source>
        <dbReference type="Proteomes" id="UP000504617"/>
    </source>
</evidence>
<dbReference type="AlphaFoldDB" id="A0A6I9YST6"/>
<evidence type="ECO:0000256" key="1">
    <source>
        <dbReference type="SAM" id="MobiDB-lite"/>
    </source>
</evidence>
<gene>
    <name evidence="3" type="primary">LOC106553401</name>
</gene>
<feature type="compositionally biased region" description="Low complexity" evidence="1">
    <location>
        <begin position="63"/>
        <end position="74"/>
    </location>
</feature>
<proteinExistence type="predicted"/>
<name>A0A6I9YST6_9SAUR</name>
<sequence>MGPLKESCKKDHKMQDKEFCRSRIPRLVLRPHLSQQHFQYQKVSPASESPFSEEESKEFNPLSSSGGSARTISSNSFCSGIKERMYIS</sequence>
<dbReference type="RefSeq" id="XP_013927362.1">
    <property type="nucleotide sequence ID" value="XM_014071887.1"/>
</dbReference>
<feature type="region of interest" description="Disordered" evidence="1">
    <location>
        <begin position="35"/>
        <end position="74"/>
    </location>
</feature>
<protein>
    <submittedName>
        <fullName evidence="3">Syntabulin-like</fullName>
    </submittedName>
</protein>
<dbReference type="OrthoDB" id="5807119at2759"/>
<evidence type="ECO:0000313" key="3">
    <source>
        <dbReference type="RefSeq" id="XP_013927362.1"/>
    </source>
</evidence>
<reference evidence="3" key="1">
    <citation type="submission" date="2025-08" db="UniProtKB">
        <authorList>
            <consortium name="RefSeq"/>
        </authorList>
    </citation>
    <scope>IDENTIFICATION</scope>
    <source>
        <tissue evidence="3">Skeletal muscle</tissue>
    </source>
</reference>
<dbReference type="KEGG" id="tsr:106553401"/>
<organism evidence="2 3">
    <name type="scientific">Thamnophis sirtalis</name>
    <dbReference type="NCBI Taxonomy" id="35019"/>
    <lineage>
        <taxon>Eukaryota</taxon>
        <taxon>Metazoa</taxon>
        <taxon>Chordata</taxon>
        <taxon>Craniata</taxon>
        <taxon>Vertebrata</taxon>
        <taxon>Euteleostomi</taxon>
        <taxon>Lepidosauria</taxon>
        <taxon>Squamata</taxon>
        <taxon>Bifurcata</taxon>
        <taxon>Unidentata</taxon>
        <taxon>Episquamata</taxon>
        <taxon>Toxicofera</taxon>
        <taxon>Serpentes</taxon>
        <taxon>Colubroidea</taxon>
        <taxon>Colubridae</taxon>
        <taxon>Natricinae</taxon>
        <taxon>Thamnophis</taxon>
    </lineage>
</organism>
<dbReference type="Proteomes" id="UP000504617">
    <property type="component" value="Unplaced"/>
</dbReference>
<keyword evidence="2" id="KW-1185">Reference proteome</keyword>
<dbReference type="GeneID" id="106553401"/>